<dbReference type="RefSeq" id="WP_173811467.1">
    <property type="nucleotide sequence ID" value="NZ_JABSNP010000019.1"/>
</dbReference>
<evidence type="ECO:0000313" key="2">
    <source>
        <dbReference type="EMBL" id="NRT20702.1"/>
    </source>
</evidence>
<evidence type="ECO:0000313" key="3">
    <source>
        <dbReference type="Proteomes" id="UP000779507"/>
    </source>
</evidence>
<dbReference type="InterPro" id="IPR021255">
    <property type="entry name" value="DUF2807"/>
</dbReference>
<organism evidence="2 3">
    <name type="scientific">Hymenobacter caeli</name>
    <dbReference type="NCBI Taxonomy" id="2735894"/>
    <lineage>
        <taxon>Bacteria</taxon>
        <taxon>Pseudomonadati</taxon>
        <taxon>Bacteroidota</taxon>
        <taxon>Cytophagia</taxon>
        <taxon>Cytophagales</taxon>
        <taxon>Hymenobacteraceae</taxon>
        <taxon>Hymenobacter</taxon>
    </lineage>
</organism>
<dbReference type="Pfam" id="PF10988">
    <property type="entry name" value="DUF2807"/>
    <property type="match status" value="1"/>
</dbReference>
<sequence length="194" mass="19468">MTVRQGSPQQVVVEGAPDDLAQLQTTVADGRLTVDTKSGADWKAFLGSHPSLGKVTVRITMPTINALSVSSSGSLKAATVRADNLALGVSSSGHVGIGQLQAAELHPALSSSGSIRVGGGTCPRQEVAISGSGSVEAAGLQSEAGEARISSSGNCRLRASQTLDAHLSGPGGVYVLGNPKITSRTSGSARVRPG</sequence>
<protein>
    <recommendedName>
        <fullName evidence="1">Putative auto-transporter adhesin head GIN domain-containing protein</fullName>
    </recommendedName>
</protein>
<keyword evidence="3" id="KW-1185">Reference proteome</keyword>
<proteinExistence type="predicted"/>
<evidence type="ECO:0000259" key="1">
    <source>
        <dbReference type="Pfam" id="PF10988"/>
    </source>
</evidence>
<gene>
    <name evidence="2" type="ORF">HNP98_003546</name>
</gene>
<accession>A0ABX2FWB9</accession>
<comment type="caution">
    <text evidence="2">The sequence shown here is derived from an EMBL/GenBank/DDBJ whole genome shotgun (WGS) entry which is preliminary data.</text>
</comment>
<dbReference type="Proteomes" id="UP000779507">
    <property type="component" value="Unassembled WGS sequence"/>
</dbReference>
<dbReference type="PANTHER" id="PTHR39200">
    <property type="entry name" value="HYPOTHETICAL EXPORTED PROTEIN"/>
    <property type="match status" value="1"/>
</dbReference>
<feature type="domain" description="Putative auto-transporter adhesin head GIN" evidence="1">
    <location>
        <begin position="1"/>
        <end position="179"/>
    </location>
</feature>
<dbReference type="PANTHER" id="PTHR39200:SF1">
    <property type="entry name" value="AUTO-TRANSPORTER ADHESIN HEAD GIN DOMAIN-CONTAINING PROTEIN-RELATED"/>
    <property type="match status" value="1"/>
</dbReference>
<name>A0ABX2FWB9_9BACT</name>
<dbReference type="Gene3D" id="2.160.20.120">
    <property type="match status" value="1"/>
</dbReference>
<reference evidence="2 3" key="1">
    <citation type="submission" date="2020-05" db="EMBL/GenBank/DDBJ databases">
        <title>Genomic Encyclopedia of Type Strains, Phase IV (KMG-V): Genome sequencing to study the core and pangenomes of soil and plant-associated prokaryotes.</title>
        <authorList>
            <person name="Whitman W."/>
        </authorList>
    </citation>
    <scope>NUCLEOTIDE SEQUENCE [LARGE SCALE GENOMIC DNA]</scope>
    <source>
        <strain evidence="2 3">9A</strain>
    </source>
</reference>
<dbReference type="EMBL" id="JABSNP010000019">
    <property type="protein sequence ID" value="NRT20702.1"/>
    <property type="molecule type" value="Genomic_DNA"/>
</dbReference>